<sequence>MKSNEVQDEKISTLSINLNKITDGQTWIWRTLGGTILTLRLK</sequence>
<dbReference type="Proteomes" id="UP001623591">
    <property type="component" value="Unassembled WGS sequence"/>
</dbReference>
<comment type="caution">
    <text evidence="1">The sequence shown here is derived from an EMBL/GenBank/DDBJ whole genome shotgun (WGS) entry which is preliminary data.</text>
</comment>
<proteinExistence type="predicted"/>
<protein>
    <submittedName>
        <fullName evidence="1">Uncharacterized protein</fullName>
    </submittedName>
</protein>
<evidence type="ECO:0000313" key="2">
    <source>
        <dbReference type="Proteomes" id="UP001623591"/>
    </source>
</evidence>
<gene>
    <name evidence="1" type="ORF">ACJDUG_12115</name>
</gene>
<name>A0ABW8T574_9CLOT</name>
<dbReference type="EMBL" id="JBJHZZ010000008">
    <property type="protein sequence ID" value="MFL0247716.1"/>
    <property type="molecule type" value="Genomic_DNA"/>
</dbReference>
<organism evidence="1 2">
    <name type="scientific">Candidatus Clostridium stratigraminis</name>
    <dbReference type="NCBI Taxonomy" id="3381661"/>
    <lineage>
        <taxon>Bacteria</taxon>
        <taxon>Bacillati</taxon>
        <taxon>Bacillota</taxon>
        <taxon>Clostridia</taxon>
        <taxon>Eubacteriales</taxon>
        <taxon>Clostridiaceae</taxon>
        <taxon>Clostridium</taxon>
    </lineage>
</organism>
<accession>A0ABW8T574</accession>
<dbReference type="RefSeq" id="WP_406770144.1">
    <property type="nucleotide sequence ID" value="NZ_JBJHZZ010000008.1"/>
</dbReference>
<evidence type="ECO:0000313" key="1">
    <source>
        <dbReference type="EMBL" id="MFL0247716.1"/>
    </source>
</evidence>
<reference evidence="1 2" key="1">
    <citation type="submission" date="2024-11" db="EMBL/GenBank/DDBJ databases">
        <authorList>
            <person name="Heng Y.C."/>
            <person name="Lim A.C.H."/>
            <person name="Lee J.K.Y."/>
            <person name="Kittelmann S."/>
        </authorList>
    </citation>
    <scope>NUCLEOTIDE SEQUENCE [LARGE SCALE GENOMIC DNA]</scope>
    <source>
        <strain evidence="1 2">WILCCON 0185</strain>
    </source>
</reference>
<keyword evidence="2" id="KW-1185">Reference proteome</keyword>